<keyword evidence="2" id="KW-1185">Reference proteome</keyword>
<evidence type="ECO:0000313" key="1">
    <source>
        <dbReference type="EMBL" id="GBM69782.1"/>
    </source>
</evidence>
<organism evidence="1 2">
    <name type="scientific">Araneus ventricosus</name>
    <name type="common">Orbweaver spider</name>
    <name type="synonym">Epeira ventricosa</name>
    <dbReference type="NCBI Taxonomy" id="182803"/>
    <lineage>
        <taxon>Eukaryota</taxon>
        <taxon>Metazoa</taxon>
        <taxon>Ecdysozoa</taxon>
        <taxon>Arthropoda</taxon>
        <taxon>Chelicerata</taxon>
        <taxon>Arachnida</taxon>
        <taxon>Araneae</taxon>
        <taxon>Araneomorphae</taxon>
        <taxon>Entelegynae</taxon>
        <taxon>Araneoidea</taxon>
        <taxon>Araneidae</taxon>
        <taxon>Araneus</taxon>
    </lineage>
</organism>
<evidence type="ECO:0000313" key="2">
    <source>
        <dbReference type="Proteomes" id="UP000499080"/>
    </source>
</evidence>
<dbReference type="AlphaFoldDB" id="A0A4Y2HX14"/>
<dbReference type="Proteomes" id="UP000499080">
    <property type="component" value="Unassembled WGS sequence"/>
</dbReference>
<name>A0A4Y2HX14_ARAVE</name>
<accession>A0A4Y2HX14</accession>
<protein>
    <submittedName>
        <fullName evidence="1">Uncharacterized protein</fullName>
    </submittedName>
</protein>
<sequence length="137" mass="15457">MTKQKTLRLPQRGVLKSHQNTNIVLDNSQCIASFSSDLIHFEFNRLLIHRIFFRNVRRLFAGKDGDNTFTKTPKSGKVQKPSSSIPFASILGSSFSESSNIKHVAPASDVFRIRLNPFEKHGEWKSPAFLVPDFGVP</sequence>
<dbReference type="EMBL" id="BGPR01002212">
    <property type="protein sequence ID" value="GBM69782.1"/>
    <property type="molecule type" value="Genomic_DNA"/>
</dbReference>
<reference evidence="1 2" key="1">
    <citation type="journal article" date="2019" name="Sci. Rep.">
        <title>Orb-weaving spider Araneus ventricosus genome elucidates the spidroin gene catalogue.</title>
        <authorList>
            <person name="Kono N."/>
            <person name="Nakamura H."/>
            <person name="Ohtoshi R."/>
            <person name="Moran D.A.P."/>
            <person name="Shinohara A."/>
            <person name="Yoshida Y."/>
            <person name="Fujiwara M."/>
            <person name="Mori M."/>
            <person name="Tomita M."/>
            <person name="Arakawa K."/>
        </authorList>
    </citation>
    <scope>NUCLEOTIDE SEQUENCE [LARGE SCALE GENOMIC DNA]</scope>
</reference>
<comment type="caution">
    <text evidence="1">The sequence shown here is derived from an EMBL/GenBank/DDBJ whole genome shotgun (WGS) entry which is preliminary data.</text>
</comment>
<proteinExistence type="predicted"/>
<gene>
    <name evidence="1" type="ORF">AVEN_217382_1</name>
</gene>